<accession>A0A9W4EDP3</accession>
<keyword evidence="3" id="KW-1133">Transmembrane helix</keyword>
<feature type="transmembrane region" description="Helical" evidence="3">
    <location>
        <begin position="81"/>
        <end position="100"/>
    </location>
</feature>
<evidence type="ECO:0000313" key="5">
    <source>
        <dbReference type="Proteomes" id="UP001153328"/>
    </source>
</evidence>
<keyword evidence="2" id="KW-1003">Cell membrane</keyword>
<comment type="subcellular location">
    <subcellularLocation>
        <location evidence="2">Cell membrane</location>
        <topology evidence="2">Multi-pass membrane protein</topology>
    </subcellularLocation>
</comment>
<reference evidence="4" key="1">
    <citation type="submission" date="2021-06" db="EMBL/GenBank/DDBJ databases">
        <authorList>
            <person name="Arsene-Ploetze F."/>
        </authorList>
    </citation>
    <scope>NUCLEOTIDE SEQUENCE</scope>
    <source>
        <strain evidence="4">SBRY1</strain>
    </source>
</reference>
<dbReference type="Pfam" id="PF02632">
    <property type="entry name" value="BioY"/>
    <property type="match status" value="1"/>
</dbReference>
<gene>
    <name evidence="4" type="ORF">SBRY_20288</name>
</gene>
<sequence length="197" mass="19558">MSATAAPGRAGTVLADLLPASTAGRARIRDAALVAGGAALTGLAAQLSVPVPGSPVPVTGQTFAALLVGTALGARRGVASLGLYAAAGAAGLPWFAGGASGWSMPSFGYILGMLLASGVVGYLARRGGDRTVLRTAFVMLAGSAVIYAVGVPYLAWSAHLSAHQALTLGLRPYLLGDALKAALAMAALPTAWHLTRP</sequence>
<protein>
    <recommendedName>
        <fullName evidence="2">Biotin transporter</fullName>
    </recommendedName>
</protein>
<dbReference type="PANTHER" id="PTHR34295:SF1">
    <property type="entry name" value="BIOTIN TRANSPORTER BIOY"/>
    <property type="match status" value="1"/>
</dbReference>
<comment type="similarity">
    <text evidence="1 2">Belongs to the BioY family.</text>
</comment>
<dbReference type="GO" id="GO:0005886">
    <property type="term" value="C:plasma membrane"/>
    <property type="evidence" value="ECO:0007669"/>
    <property type="project" value="UniProtKB-SubCell"/>
</dbReference>
<comment type="caution">
    <text evidence="4">The sequence shown here is derived from an EMBL/GenBank/DDBJ whole genome shotgun (WGS) entry which is preliminary data.</text>
</comment>
<dbReference type="PANTHER" id="PTHR34295">
    <property type="entry name" value="BIOTIN TRANSPORTER BIOY"/>
    <property type="match status" value="1"/>
</dbReference>
<dbReference type="Gene3D" id="1.10.1760.20">
    <property type="match status" value="1"/>
</dbReference>
<keyword evidence="3" id="KW-0812">Transmembrane</keyword>
<evidence type="ECO:0000256" key="2">
    <source>
        <dbReference type="PIRNR" id="PIRNR016661"/>
    </source>
</evidence>
<feature type="transmembrane region" description="Helical" evidence="3">
    <location>
        <begin position="178"/>
        <end position="195"/>
    </location>
</feature>
<name>A0A9W4EDP3_9ACTN</name>
<feature type="transmembrane region" description="Helical" evidence="3">
    <location>
        <begin position="136"/>
        <end position="158"/>
    </location>
</feature>
<keyword evidence="5" id="KW-1185">Reference proteome</keyword>
<keyword evidence="2 3" id="KW-0472">Membrane</keyword>
<dbReference type="InterPro" id="IPR003784">
    <property type="entry name" value="BioY"/>
</dbReference>
<dbReference type="EMBL" id="CAJVAX010000012">
    <property type="protein sequence ID" value="CAG7626679.1"/>
    <property type="molecule type" value="Genomic_DNA"/>
</dbReference>
<dbReference type="PIRSF" id="PIRSF016661">
    <property type="entry name" value="BioY"/>
    <property type="match status" value="1"/>
</dbReference>
<organism evidence="4 5">
    <name type="scientific">Actinacidiphila bryophytorum</name>
    <dbReference type="NCBI Taxonomy" id="1436133"/>
    <lineage>
        <taxon>Bacteria</taxon>
        <taxon>Bacillati</taxon>
        <taxon>Actinomycetota</taxon>
        <taxon>Actinomycetes</taxon>
        <taxon>Kitasatosporales</taxon>
        <taxon>Streptomycetaceae</taxon>
        <taxon>Actinacidiphila</taxon>
    </lineage>
</organism>
<dbReference type="GO" id="GO:0015225">
    <property type="term" value="F:biotin transmembrane transporter activity"/>
    <property type="evidence" value="ECO:0007669"/>
    <property type="project" value="UniProtKB-UniRule"/>
</dbReference>
<dbReference type="Proteomes" id="UP001153328">
    <property type="component" value="Unassembled WGS sequence"/>
</dbReference>
<evidence type="ECO:0000313" key="4">
    <source>
        <dbReference type="EMBL" id="CAG7626679.1"/>
    </source>
</evidence>
<dbReference type="AlphaFoldDB" id="A0A9W4EDP3"/>
<keyword evidence="2" id="KW-0813">Transport</keyword>
<evidence type="ECO:0000256" key="1">
    <source>
        <dbReference type="ARBA" id="ARBA00010692"/>
    </source>
</evidence>
<proteinExistence type="inferred from homology"/>
<dbReference type="RefSeq" id="WP_205042439.1">
    <property type="nucleotide sequence ID" value="NZ_CAJVAX010000012.1"/>
</dbReference>
<evidence type="ECO:0000256" key="3">
    <source>
        <dbReference type="SAM" id="Phobius"/>
    </source>
</evidence>
<feature type="transmembrane region" description="Helical" evidence="3">
    <location>
        <begin position="106"/>
        <end position="124"/>
    </location>
</feature>